<gene>
    <name evidence="1" type="ORF">ACAOBT_LOCUS8849</name>
</gene>
<name>A0A9P0KB31_ACAOB</name>
<sequence>MEYYDWSKNASKKSVEALFGKQTEDIPNVKEYSEAVSTLMNEGESEYSVTKYGDSVRKLLGLPDAPKT</sequence>
<proteinExistence type="predicted"/>
<dbReference type="Proteomes" id="UP001152888">
    <property type="component" value="Unassembled WGS sequence"/>
</dbReference>
<evidence type="ECO:0000313" key="1">
    <source>
        <dbReference type="EMBL" id="CAH1970294.1"/>
    </source>
</evidence>
<accession>A0A9P0KB31</accession>
<protein>
    <submittedName>
        <fullName evidence="1">Uncharacterized protein</fullName>
    </submittedName>
</protein>
<reference evidence="1" key="1">
    <citation type="submission" date="2022-03" db="EMBL/GenBank/DDBJ databases">
        <authorList>
            <person name="Sayadi A."/>
        </authorList>
    </citation>
    <scope>NUCLEOTIDE SEQUENCE</scope>
</reference>
<dbReference type="OrthoDB" id="283424at2759"/>
<organism evidence="1 2">
    <name type="scientific">Acanthoscelides obtectus</name>
    <name type="common">Bean weevil</name>
    <name type="synonym">Bruchus obtectus</name>
    <dbReference type="NCBI Taxonomy" id="200917"/>
    <lineage>
        <taxon>Eukaryota</taxon>
        <taxon>Metazoa</taxon>
        <taxon>Ecdysozoa</taxon>
        <taxon>Arthropoda</taxon>
        <taxon>Hexapoda</taxon>
        <taxon>Insecta</taxon>
        <taxon>Pterygota</taxon>
        <taxon>Neoptera</taxon>
        <taxon>Endopterygota</taxon>
        <taxon>Coleoptera</taxon>
        <taxon>Polyphaga</taxon>
        <taxon>Cucujiformia</taxon>
        <taxon>Chrysomeloidea</taxon>
        <taxon>Chrysomelidae</taxon>
        <taxon>Bruchinae</taxon>
        <taxon>Bruchini</taxon>
        <taxon>Acanthoscelides</taxon>
    </lineage>
</organism>
<comment type="caution">
    <text evidence="1">The sequence shown here is derived from an EMBL/GenBank/DDBJ whole genome shotgun (WGS) entry which is preliminary data.</text>
</comment>
<dbReference type="AlphaFoldDB" id="A0A9P0KB31"/>
<keyword evidence="2" id="KW-1185">Reference proteome</keyword>
<evidence type="ECO:0000313" key="2">
    <source>
        <dbReference type="Proteomes" id="UP001152888"/>
    </source>
</evidence>
<dbReference type="EMBL" id="CAKOFQ010006773">
    <property type="protein sequence ID" value="CAH1970294.1"/>
    <property type="molecule type" value="Genomic_DNA"/>
</dbReference>